<gene>
    <name evidence="12" type="ORF">ACFF45_31330</name>
</gene>
<dbReference type="InterPro" id="IPR057326">
    <property type="entry name" value="KR_dom"/>
</dbReference>
<evidence type="ECO:0000256" key="1">
    <source>
        <dbReference type="ARBA" id="ARBA00004792"/>
    </source>
</evidence>
<dbReference type="Gene3D" id="3.10.129.110">
    <property type="entry name" value="Polyketide synthase dehydratase"/>
    <property type="match status" value="1"/>
</dbReference>
<dbReference type="Gene3D" id="1.10.1200.10">
    <property type="entry name" value="ACP-like"/>
    <property type="match status" value="1"/>
</dbReference>
<evidence type="ECO:0000256" key="9">
    <source>
        <dbReference type="SAM" id="MobiDB-lite"/>
    </source>
</evidence>
<dbReference type="InterPro" id="IPR020807">
    <property type="entry name" value="PKS_DH"/>
</dbReference>
<dbReference type="Gene3D" id="3.40.366.10">
    <property type="entry name" value="Malonyl-Coenzyme A Acyl Carrier Protein, domain 2"/>
    <property type="match status" value="1"/>
</dbReference>
<dbReference type="Gene3D" id="3.30.70.3290">
    <property type="match status" value="1"/>
</dbReference>
<dbReference type="RefSeq" id="WP_381350167.1">
    <property type="nucleotide sequence ID" value="NZ_JBHMCY010000089.1"/>
</dbReference>
<dbReference type="InterPro" id="IPR036291">
    <property type="entry name" value="NAD(P)-bd_dom_sf"/>
</dbReference>
<dbReference type="SUPFAM" id="SSF51735">
    <property type="entry name" value="NAD(P)-binding Rossmann-fold domains"/>
    <property type="match status" value="2"/>
</dbReference>
<keyword evidence="3" id="KW-0597">Phosphoprotein</keyword>
<evidence type="ECO:0000256" key="6">
    <source>
        <dbReference type="ARBA" id="ARBA00023268"/>
    </source>
</evidence>
<dbReference type="InterPro" id="IPR014043">
    <property type="entry name" value="Acyl_transferase_dom"/>
</dbReference>
<dbReference type="InterPro" id="IPR049552">
    <property type="entry name" value="PKS_DH_N"/>
</dbReference>
<feature type="active site" description="Proton acceptor; for dehydratase activity" evidence="8">
    <location>
        <position position="501"/>
    </location>
</feature>
<evidence type="ECO:0000256" key="4">
    <source>
        <dbReference type="ARBA" id="ARBA00022679"/>
    </source>
</evidence>
<dbReference type="InterPro" id="IPR042104">
    <property type="entry name" value="PKS_dehydratase_sf"/>
</dbReference>
<comment type="pathway">
    <text evidence="1">Antibiotic biosynthesis.</text>
</comment>
<dbReference type="SMART" id="SM00826">
    <property type="entry name" value="PKS_DH"/>
    <property type="match status" value="1"/>
</dbReference>
<feature type="region of interest" description="C-terminal hotdog fold" evidence="8">
    <location>
        <begin position="612"/>
        <end position="760"/>
    </location>
</feature>
<dbReference type="Proteomes" id="UP001589709">
    <property type="component" value="Unassembled WGS sequence"/>
</dbReference>
<dbReference type="PROSITE" id="PS52019">
    <property type="entry name" value="PKS_MFAS_DH"/>
    <property type="match status" value="1"/>
</dbReference>
<dbReference type="InterPro" id="IPR006162">
    <property type="entry name" value="Ppantetheine_attach_site"/>
</dbReference>
<dbReference type="EMBL" id="JBHMCY010000089">
    <property type="protein sequence ID" value="MFB9467060.1"/>
    <property type="molecule type" value="Genomic_DNA"/>
</dbReference>
<accession>A0ABV5N9T0</accession>
<dbReference type="SMART" id="SM01294">
    <property type="entry name" value="PKS_PP_betabranch"/>
    <property type="match status" value="1"/>
</dbReference>
<keyword evidence="13" id="KW-1185">Reference proteome</keyword>
<feature type="domain" description="PKS/mFAS DH" evidence="11">
    <location>
        <begin position="467"/>
        <end position="760"/>
    </location>
</feature>
<dbReference type="Pfam" id="PF00550">
    <property type="entry name" value="PP-binding"/>
    <property type="match status" value="1"/>
</dbReference>
<dbReference type="SUPFAM" id="SSF47336">
    <property type="entry name" value="ACP-like"/>
    <property type="match status" value="1"/>
</dbReference>
<feature type="region of interest" description="N-terminal hotdog fold" evidence="8">
    <location>
        <begin position="467"/>
        <end position="594"/>
    </location>
</feature>
<dbReference type="InterPro" id="IPR020806">
    <property type="entry name" value="PKS_PP-bd"/>
</dbReference>
<evidence type="ECO:0000313" key="12">
    <source>
        <dbReference type="EMBL" id="MFB9467060.1"/>
    </source>
</evidence>
<dbReference type="SUPFAM" id="SSF52151">
    <property type="entry name" value="FabD/lysophospholipase-like"/>
    <property type="match status" value="1"/>
</dbReference>
<evidence type="ECO:0000313" key="13">
    <source>
        <dbReference type="Proteomes" id="UP001589709"/>
    </source>
</evidence>
<dbReference type="InterPro" id="IPR049551">
    <property type="entry name" value="PKS_DH_C"/>
</dbReference>
<feature type="region of interest" description="Disordered" evidence="9">
    <location>
        <begin position="1215"/>
        <end position="1236"/>
    </location>
</feature>
<dbReference type="SMART" id="SM00823">
    <property type="entry name" value="PKS_PP"/>
    <property type="match status" value="1"/>
</dbReference>
<keyword evidence="7" id="KW-0012">Acyltransferase</keyword>
<proteinExistence type="predicted"/>
<dbReference type="InterPro" id="IPR016035">
    <property type="entry name" value="Acyl_Trfase/lysoPLipase"/>
</dbReference>
<dbReference type="InterPro" id="IPR036736">
    <property type="entry name" value="ACP-like_sf"/>
</dbReference>
<dbReference type="Pfam" id="PF21089">
    <property type="entry name" value="PKS_DH_N"/>
    <property type="match status" value="1"/>
</dbReference>
<feature type="domain" description="Carrier" evidence="10">
    <location>
        <begin position="1251"/>
        <end position="1325"/>
    </location>
</feature>
<dbReference type="Pfam" id="PF00698">
    <property type="entry name" value="Acyl_transf_1"/>
    <property type="match status" value="1"/>
</dbReference>
<keyword evidence="5" id="KW-0045">Antibiotic biosynthesis</keyword>
<dbReference type="InterPro" id="IPR055123">
    <property type="entry name" value="SpnB-like_Rossmann"/>
</dbReference>
<dbReference type="InterPro" id="IPR013968">
    <property type="entry name" value="PKS_KR"/>
</dbReference>
<dbReference type="SMART" id="SM00827">
    <property type="entry name" value="PKS_AT"/>
    <property type="match status" value="1"/>
</dbReference>
<dbReference type="Pfam" id="PF14765">
    <property type="entry name" value="PS-DH"/>
    <property type="match status" value="1"/>
</dbReference>
<dbReference type="InterPro" id="IPR001227">
    <property type="entry name" value="Ac_transferase_dom_sf"/>
</dbReference>
<comment type="caution">
    <text evidence="12">The sequence shown here is derived from an EMBL/GenBank/DDBJ whole genome shotgun (WGS) entry which is preliminary data.</text>
</comment>
<reference evidence="12 13" key="1">
    <citation type="submission" date="2024-09" db="EMBL/GenBank/DDBJ databases">
        <authorList>
            <person name="Sun Q."/>
            <person name="Mori K."/>
        </authorList>
    </citation>
    <scope>NUCLEOTIDE SEQUENCE [LARGE SCALE GENOMIC DNA]</scope>
    <source>
        <strain evidence="12 13">JCM 6917</strain>
    </source>
</reference>
<evidence type="ECO:0000256" key="5">
    <source>
        <dbReference type="ARBA" id="ARBA00023194"/>
    </source>
</evidence>
<dbReference type="InterPro" id="IPR009081">
    <property type="entry name" value="PP-bd_ACP"/>
</dbReference>
<sequence length="1425" mass="148403">ADVAPHDSPAAAPLPWVLSARTDTALRATAERLAAHVTAAAPAAADVGRSLASGRAALEHRAVVLGANRTERLAALRAVAAGRRAPGAVTGTAAPDARLAVLFTGQGAQRLGMGRELHSAHPGFAAAFDAAVDQLDAHLDRPLRDVIWGDDQELADRTVYAQAGLFAVETALFRLVESWGVRPDFVAGHSIGELAAAHVAGVLSLPDAARLVAARGRLMQALPAGGAMAAIQAGPAEVRDALPDGVSLAAVNGPRSVVVSGPEDAVTAAVDRFRAQGRKATRLRVSHAFHSALMEPMLDDFRAVASALAYHPPRIPVVSNVTGRPADPQTLCAPGYWVDHVRRTVAFADGVGDLAGRGVTAFLELGPDAALTPMVDEVTDGGRLVVPALRRDRSEPAQLLTALAELYVSGVPVRWTEVFAHTGARHVDLPTYPFERRHFWLSPPATGTSPAREAGDATGHGLRNAAHPLLSAVMPAPQGGGLVLTGRISTQTEDQAWLADHNVLGMGLLPGTGFVELALRAAEEAGCDTVEELVIQQLMPLPDRGGAAVQVVVDGPDGAGRRPFAIYSRFEDAPDTVPWTRHVTGVLATERRPAFDGTRSGLGGAPWPPADARPVDIDGVYDYLTGKGYHFGPMFRGLRAVWLRDRDLFVEVALPDHAEQDARAYRLHPSLLDAALSATDFLGGRRPQDAGAGQLPFSWSGVRLHAAGGLSRLRARINWIGSDEQAGSEAVRIELAAPDGSPVASVESLVVRPVTADRLVAEGAAQTGTRHLESVFRASWSQLPLGDAGTAAPGRWAVLGTGGSGIGPDDVPVHADLAALTVALDAGAAVPEVVFLPVEPGDGETPDAVRSRLRTVLDTLRRFLADERLATTRLAVLTWFGADGDGAHLDLTVAPVWGLVRAAQAEHPGRIVLVDLDAQESSLGMLPAVTALAEPEVSVLGNQVRVPRLAHVPQPAEPAAPRWRPDGTVLITGGTGGLGAQVARHLVTAHGVRHLLLVGRRGPDAPGAEELRDELAESGAEVTVAACDVADRDALAALLATVPADHPLTGVVHAAGVLDDALVTSLTPERLDTVLRPKADAAWALHELTEDLGLDAFVLFSSVAGLLDPLGQGNYAAANAFLDALARHRHRHGLPATSLVWNLWAGESGMGGGTDPALVHRLAARGTPVLTAAEGLALFDRALTVDEPVLVPLRLDPSGTRIPAALRDVLPAAPRSAPAAGTVPAPRPAETGGPDGLLRRLAGLTADGRERHLADLVRGQVAEVRQSDPGSVDMDRGFTELGLDSLAAIELRNRLGAATGLRLPATMMFDHPTPADVVALLLEELAAELPDAPAPAEPVPGPDGGQPDDAEVRRRLATVPVSALRAAGLLDTILRLGDGPAPGVPPVAGAADAPADRSEEIRSMDVDDLVAAALAGADAGEEQDR</sequence>
<evidence type="ECO:0000256" key="2">
    <source>
        <dbReference type="ARBA" id="ARBA00022450"/>
    </source>
</evidence>
<dbReference type="Pfam" id="PF08659">
    <property type="entry name" value="KR"/>
    <property type="match status" value="1"/>
</dbReference>
<dbReference type="Pfam" id="PF22953">
    <property type="entry name" value="SpnB_Rossmann"/>
    <property type="match status" value="1"/>
</dbReference>
<feature type="active site" description="Proton donor; for dehydratase activity" evidence="8">
    <location>
        <position position="673"/>
    </location>
</feature>
<dbReference type="SMART" id="SM00822">
    <property type="entry name" value="PKS_KR"/>
    <property type="match status" value="1"/>
</dbReference>
<dbReference type="PROSITE" id="PS00012">
    <property type="entry name" value="PHOSPHOPANTETHEINE"/>
    <property type="match status" value="1"/>
</dbReference>
<evidence type="ECO:0000259" key="10">
    <source>
        <dbReference type="PROSITE" id="PS50075"/>
    </source>
</evidence>
<evidence type="ECO:0000256" key="7">
    <source>
        <dbReference type="ARBA" id="ARBA00023315"/>
    </source>
</evidence>
<dbReference type="SUPFAM" id="SSF55048">
    <property type="entry name" value="Probable ACP-binding domain of malonyl-CoA ACP transacylase"/>
    <property type="match status" value="1"/>
</dbReference>
<keyword evidence="4" id="KW-0808">Transferase</keyword>
<name>A0ABV5N9T0_9ACTN</name>
<dbReference type="PANTHER" id="PTHR43775">
    <property type="entry name" value="FATTY ACID SYNTHASE"/>
    <property type="match status" value="1"/>
</dbReference>
<keyword evidence="6" id="KW-0511">Multifunctional enzyme</keyword>
<evidence type="ECO:0000256" key="8">
    <source>
        <dbReference type="PROSITE-ProRule" id="PRU01363"/>
    </source>
</evidence>
<dbReference type="PANTHER" id="PTHR43775:SF51">
    <property type="entry name" value="INACTIVE PHENOLPHTHIOCEROL SYNTHESIS POLYKETIDE SYNTHASE TYPE I PKS1-RELATED"/>
    <property type="match status" value="1"/>
</dbReference>
<dbReference type="PROSITE" id="PS50075">
    <property type="entry name" value="CARRIER"/>
    <property type="match status" value="1"/>
</dbReference>
<protein>
    <submittedName>
        <fullName evidence="12">SDR family NAD(P)-dependent oxidoreductase</fullName>
    </submittedName>
</protein>
<keyword evidence="2" id="KW-0596">Phosphopantetheine</keyword>
<dbReference type="Pfam" id="PF22336">
    <property type="entry name" value="RhiE-like_linker"/>
    <property type="match status" value="1"/>
</dbReference>
<dbReference type="Gene3D" id="3.40.50.720">
    <property type="entry name" value="NAD(P)-binding Rossmann-like Domain"/>
    <property type="match status" value="1"/>
</dbReference>
<evidence type="ECO:0000259" key="11">
    <source>
        <dbReference type="PROSITE" id="PS52019"/>
    </source>
</evidence>
<dbReference type="InterPro" id="IPR050091">
    <property type="entry name" value="PKS_NRPS_Biosynth_Enz"/>
</dbReference>
<feature type="non-terminal residue" evidence="12">
    <location>
        <position position="1"/>
    </location>
</feature>
<evidence type="ECO:0000256" key="3">
    <source>
        <dbReference type="ARBA" id="ARBA00022553"/>
    </source>
</evidence>
<dbReference type="InterPro" id="IPR054514">
    <property type="entry name" value="RhiE-like_linker"/>
</dbReference>
<dbReference type="CDD" id="cd08956">
    <property type="entry name" value="KR_3_FAS_SDR_x"/>
    <property type="match status" value="1"/>
</dbReference>
<dbReference type="InterPro" id="IPR049900">
    <property type="entry name" value="PKS_mFAS_DH"/>
</dbReference>
<dbReference type="InterPro" id="IPR016036">
    <property type="entry name" value="Malonyl_transacylase_ACP-bd"/>
</dbReference>
<organism evidence="12 13">
    <name type="scientific">Streptomyces cinereospinus</name>
    <dbReference type="NCBI Taxonomy" id="285561"/>
    <lineage>
        <taxon>Bacteria</taxon>
        <taxon>Bacillati</taxon>
        <taxon>Actinomycetota</taxon>
        <taxon>Actinomycetes</taxon>
        <taxon>Kitasatosporales</taxon>
        <taxon>Streptomycetaceae</taxon>
        <taxon>Streptomyces</taxon>
    </lineage>
</organism>